<feature type="transmembrane region" description="Helical" evidence="1">
    <location>
        <begin position="115"/>
        <end position="136"/>
    </location>
</feature>
<protein>
    <recommendedName>
        <fullName evidence="2">DUF5009 domain-containing protein</fullName>
    </recommendedName>
</protein>
<keyword evidence="1" id="KW-0812">Transmembrane</keyword>
<reference evidence="3 4" key="1">
    <citation type="submission" date="2017-10" db="EMBL/GenBank/DDBJ databases">
        <title>Paenichitinophaga pekingensis gen. nov., sp. nov., isolated from activated sludge.</title>
        <authorList>
            <person name="Jin D."/>
            <person name="Kong X."/>
            <person name="Deng Y."/>
            <person name="Bai Z."/>
        </authorList>
    </citation>
    <scope>NUCLEOTIDE SEQUENCE [LARGE SCALE GENOMIC DNA]</scope>
    <source>
        <strain evidence="3 4">13</strain>
    </source>
</reference>
<keyword evidence="4" id="KW-1185">Reference proteome</keyword>
<dbReference type="PANTHER" id="PTHR31061:SF24">
    <property type="entry name" value="LD22376P"/>
    <property type="match status" value="1"/>
</dbReference>
<dbReference type="PANTHER" id="PTHR31061">
    <property type="entry name" value="LD22376P"/>
    <property type="match status" value="1"/>
</dbReference>
<proteinExistence type="predicted"/>
<sequence length="396" mass="43819">MLSIKAQRVRSIDVLRGLTIFTMVFVNELAGVADIPRWAKHLPASADGMTFVDAVFPAFLFIVGMSIPFAIQRRLEKGDSWWQLEQHILFRTLGLLVLGVFMVNAEGGYNQSLMLIPISVWSLLFYLAAILIWKVYNTENKAWIYTCKSLGFIILLILFFLYRGGEDGKKGMEVHWWGILGLIGWAYFTATCIYQLVKGSLVGLCIGVVGCVAYYVILHLPAVASSGIAGYLPGTGHATHASLVLSGIILSTIYFGGTKGHTLAQKTGYAILFAVVLAIAATILRRWYPISKIGATPPWALYCSAIVTSLYIILYYLVDIKGKVAWTNFLQPAASNPLLTYIIPSILGWFFSWVGINIVPAFMQSGWPGAIWSLVFSLIILGIAYLLTKMKLRLQL</sequence>
<dbReference type="Proteomes" id="UP000220133">
    <property type="component" value="Chromosome"/>
</dbReference>
<evidence type="ECO:0000313" key="3">
    <source>
        <dbReference type="EMBL" id="ATL45847.1"/>
    </source>
</evidence>
<feature type="transmembrane region" description="Helical" evidence="1">
    <location>
        <begin position="238"/>
        <end position="257"/>
    </location>
</feature>
<evidence type="ECO:0000256" key="1">
    <source>
        <dbReference type="SAM" id="Phobius"/>
    </source>
</evidence>
<dbReference type="InterPro" id="IPR032176">
    <property type="entry name" value="DUF5009"/>
</dbReference>
<feature type="domain" description="DUF5009" evidence="2">
    <location>
        <begin position="8"/>
        <end position="212"/>
    </location>
</feature>
<dbReference type="Pfam" id="PF16401">
    <property type="entry name" value="DUF5009"/>
    <property type="match status" value="1"/>
</dbReference>
<feature type="transmembrane region" description="Helical" evidence="1">
    <location>
        <begin position="299"/>
        <end position="318"/>
    </location>
</feature>
<feature type="transmembrane region" description="Helical" evidence="1">
    <location>
        <begin position="143"/>
        <end position="162"/>
    </location>
</feature>
<feature type="transmembrane region" description="Helical" evidence="1">
    <location>
        <begin position="92"/>
        <end position="109"/>
    </location>
</feature>
<evidence type="ECO:0000259" key="2">
    <source>
        <dbReference type="Pfam" id="PF16401"/>
    </source>
</evidence>
<name>A0A291QPJ5_9BACT</name>
<feature type="transmembrane region" description="Helical" evidence="1">
    <location>
        <begin position="369"/>
        <end position="388"/>
    </location>
</feature>
<dbReference type="KEGG" id="cbae:COR50_00990"/>
<dbReference type="EMBL" id="CP023777">
    <property type="protein sequence ID" value="ATL45847.1"/>
    <property type="molecule type" value="Genomic_DNA"/>
</dbReference>
<evidence type="ECO:0000313" key="4">
    <source>
        <dbReference type="Proteomes" id="UP000220133"/>
    </source>
</evidence>
<dbReference type="AlphaFoldDB" id="A0A291QPJ5"/>
<feature type="transmembrane region" description="Helical" evidence="1">
    <location>
        <begin position="338"/>
        <end position="363"/>
    </location>
</feature>
<dbReference type="RefSeq" id="WP_098192237.1">
    <property type="nucleotide sequence ID" value="NZ_CP023777.1"/>
</dbReference>
<accession>A0A291QPJ5</accession>
<keyword evidence="1" id="KW-1133">Transmembrane helix</keyword>
<feature type="transmembrane region" description="Helical" evidence="1">
    <location>
        <begin position="12"/>
        <end position="30"/>
    </location>
</feature>
<feature type="transmembrane region" description="Helical" evidence="1">
    <location>
        <begin position="50"/>
        <end position="71"/>
    </location>
</feature>
<keyword evidence="1" id="KW-0472">Membrane</keyword>
<feature type="transmembrane region" description="Helical" evidence="1">
    <location>
        <begin position="269"/>
        <end position="287"/>
    </location>
</feature>
<feature type="transmembrane region" description="Helical" evidence="1">
    <location>
        <begin position="201"/>
        <end position="218"/>
    </location>
</feature>
<feature type="transmembrane region" description="Helical" evidence="1">
    <location>
        <begin position="174"/>
        <end position="194"/>
    </location>
</feature>
<gene>
    <name evidence="3" type="ORF">COR50_00990</name>
</gene>
<organism evidence="3 4">
    <name type="scientific">Chitinophaga caeni</name>
    <dbReference type="NCBI Taxonomy" id="2029983"/>
    <lineage>
        <taxon>Bacteria</taxon>
        <taxon>Pseudomonadati</taxon>
        <taxon>Bacteroidota</taxon>
        <taxon>Chitinophagia</taxon>
        <taxon>Chitinophagales</taxon>
        <taxon>Chitinophagaceae</taxon>
        <taxon>Chitinophaga</taxon>
    </lineage>
</organism>
<dbReference type="OrthoDB" id="9788724at2"/>